<feature type="compositionally biased region" description="Basic and acidic residues" evidence="4">
    <location>
        <begin position="93"/>
        <end position="104"/>
    </location>
</feature>
<dbReference type="InterPro" id="IPR023803">
    <property type="entry name" value="Ribosomal_bS16_dom_sf"/>
</dbReference>
<feature type="compositionally biased region" description="Basic and acidic residues" evidence="4">
    <location>
        <begin position="165"/>
        <end position="177"/>
    </location>
</feature>
<accession>A0A1F5E7W4</accession>
<sequence length="200" mass="22054">MVVIRLTRVGKKNSPAYRVVVAEKRRAVKRKFIEIIGHYNPILKPKEIVIDKDRALFWMKSGAQPSDTVRNLMADLGIIPKKDKVNIKYARDKKKKEIANDKAETASAKPAPDIKDGENTDGDKAEVTEVADTEAESKSDKVSAKGEEKPETNDSVSEPDSGTDEEVKKSDEVKESTESATPNAAEAKSDSAKEPKEKTE</sequence>
<feature type="compositionally biased region" description="Basic and acidic residues" evidence="4">
    <location>
        <begin position="135"/>
        <end position="152"/>
    </location>
</feature>
<dbReference type="GO" id="GO:0006412">
    <property type="term" value="P:translation"/>
    <property type="evidence" value="ECO:0007669"/>
    <property type="project" value="UniProtKB-UniRule"/>
</dbReference>
<feature type="compositionally biased region" description="Basic and acidic residues" evidence="4">
    <location>
        <begin position="112"/>
        <end position="127"/>
    </location>
</feature>
<dbReference type="GO" id="GO:0015935">
    <property type="term" value="C:small ribosomal subunit"/>
    <property type="evidence" value="ECO:0007669"/>
    <property type="project" value="TreeGrafter"/>
</dbReference>
<evidence type="ECO:0000313" key="5">
    <source>
        <dbReference type="EMBL" id="OGD63497.1"/>
    </source>
</evidence>
<feature type="compositionally biased region" description="Basic and acidic residues" evidence="4">
    <location>
        <begin position="187"/>
        <end position="200"/>
    </location>
</feature>
<comment type="caution">
    <text evidence="5">The sequence shown here is derived from an EMBL/GenBank/DDBJ whole genome shotgun (WGS) entry which is preliminary data.</text>
</comment>
<feature type="region of interest" description="Disordered" evidence="4">
    <location>
        <begin position="93"/>
        <end position="200"/>
    </location>
</feature>
<gene>
    <name evidence="3" type="primary">rpsP</name>
    <name evidence="5" type="ORF">A2215_03825</name>
</gene>
<organism evidence="5 6">
    <name type="scientific">Candidatus Berkelbacteria bacterium RIFOXYA2_FULL_43_10</name>
    <dbReference type="NCBI Taxonomy" id="1797472"/>
    <lineage>
        <taxon>Bacteria</taxon>
        <taxon>Candidatus Berkelbacteria</taxon>
    </lineage>
</organism>
<protein>
    <recommendedName>
        <fullName evidence="3">Small ribosomal subunit protein bS16</fullName>
    </recommendedName>
</protein>
<dbReference type="GO" id="GO:0003735">
    <property type="term" value="F:structural constituent of ribosome"/>
    <property type="evidence" value="ECO:0007669"/>
    <property type="project" value="InterPro"/>
</dbReference>
<dbReference type="GO" id="GO:0005737">
    <property type="term" value="C:cytoplasm"/>
    <property type="evidence" value="ECO:0007669"/>
    <property type="project" value="UniProtKB-ARBA"/>
</dbReference>
<dbReference type="HAMAP" id="MF_00385">
    <property type="entry name" value="Ribosomal_bS16"/>
    <property type="match status" value="1"/>
</dbReference>
<dbReference type="AlphaFoldDB" id="A0A1F5E7W4"/>
<dbReference type="Gene3D" id="3.30.1320.10">
    <property type="match status" value="1"/>
</dbReference>
<dbReference type="PROSITE" id="PS00732">
    <property type="entry name" value="RIBOSOMAL_S16"/>
    <property type="match status" value="1"/>
</dbReference>
<dbReference type="Proteomes" id="UP000178583">
    <property type="component" value="Unassembled WGS sequence"/>
</dbReference>
<dbReference type="PANTHER" id="PTHR12919:SF20">
    <property type="entry name" value="SMALL RIBOSOMAL SUBUNIT PROTEIN BS16M"/>
    <property type="match status" value="1"/>
</dbReference>
<evidence type="ECO:0000256" key="2">
    <source>
        <dbReference type="ARBA" id="ARBA00023274"/>
    </source>
</evidence>
<dbReference type="SUPFAM" id="SSF54565">
    <property type="entry name" value="Ribosomal protein S16"/>
    <property type="match status" value="1"/>
</dbReference>
<evidence type="ECO:0000313" key="6">
    <source>
        <dbReference type="Proteomes" id="UP000178583"/>
    </source>
</evidence>
<dbReference type="InterPro" id="IPR020592">
    <property type="entry name" value="Ribosomal_bS16_CS"/>
</dbReference>
<evidence type="ECO:0000256" key="3">
    <source>
        <dbReference type="HAMAP-Rule" id="MF_00385"/>
    </source>
</evidence>
<evidence type="ECO:0000256" key="1">
    <source>
        <dbReference type="ARBA" id="ARBA00022980"/>
    </source>
</evidence>
<proteinExistence type="inferred from homology"/>
<dbReference type="EMBL" id="MEZY01000035">
    <property type="protein sequence ID" value="OGD63497.1"/>
    <property type="molecule type" value="Genomic_DNA"/>
</dbReference>
<dbReference type="Pfam" id="PF00886">
    <property type="entry name" value="Ribosomal_S16"/>
    <property type="match status" value="1"/>
</dbReference>
<dbReference type="InterPro" id="IPR000307">
    <property type="entry name" value="Ribosomal_bS16"/>
</dbReference>
<dbReference type="NCBIfam" id="TIGR00002">
    <property type="entry name" value="S16"/>
    <property type="match status" value="1"/>
</dbReference>
<name>A0A1F5E7W4_9BACT</name>
<comment type="similarity">
    <text evidence="3">Belongs to the bacterial ribosomal protein bS16 family.</text>
</comment>
<dbReference type="PANTHER" id="PTHR12919">
    <property type="entry name" value="30S RIBOSOMAL PROTEIN S16"/>
    <property type="match status" value="1"/>
</dbReference>
<keyword evidence="2 3" id="KW-0687">Ribonucleoprotein</keyword>
<keyword evidence="1 3" id="KW-0689">Ribosomal protein</keyword>
<evidence type="ECO:0000256" key="4">
    <source>
        <dbReference type="SAM" id="MobiDB-lite"/>
    </source>
</evidence>
<reference evidence="5 6" key="1">
    <citation type="journal article" date="2016" name="Nat. Commun.">
        <title>Thousands of microbial genomes shed light on interconnected biogeochemical processes in an aquifer system.</title>
        <authorList>
            <person name="Anantharaman K."/>
            <person name="Brown C.T."/>
            <person name="Hug L.A."/>
            <person name="Sharon I."/>
            <person name="Castelle C.J."/>
            <person name="Probst A.J."/>
            <person name="Thomas B.C."/>
            <person name="Singh A."/>
            <person name="Wilkins M.J."/>
            <person name="Karaoz U."/>
            <person name="Brodie E.L."/>
            <person name="Williams K.H."/>
            <person name="Hubbard S.S."/>
            <person name="Banfield J.F."/>
        </authorList>
    </citation>
    <scope>NUCLEOTIDE SEQUENCE [LARGE SCALE GENOMIC DNA]</scope>
</reference>
<dbReference type="STRING" id="1797472.A2215_03825"/>